<evidence type="ECO:0000313" key="2">
    <source>
        <dbReference type="EMBL" id="MDP2539013.1"/>
    </source>
</evidence>
<accession>A0AA90PYQ9</accession>
<organism evidence="2 3">
    <name type="scientific">Helicobacter cappadocius</name>
    <dbReference type="NCBI Taxonomy" id="3063998"/>
    <lineage>
        <taxon>Bacteria</taxon>
        <taxon>Pseudomonadati</taxon>
        <taxon>Campylobacterota</taxon>
        <taxon>Epsilonproteobacteria</taxon>
        <taxon>Campylobacterales</taxon>
        <taxon>Helicobacteraceae</taxon>
        <taxon>Helicobacter</taxon>
    </lineage>
</organism>
<protein>
    <submittedName>
        <fullName evidence="2">Uncharacterized protein</fullName>
    </submittedName>
</protein>
<evidence type="ECO:0000313" key="3">
    <source>
        <dbReference type="Proteomes" id="UP001177258"/>
    </source>
</evidence>
<keyword evidence="4" id="KW-1185">Reference proteome</keyword>
<evidence type="ECO:0000313" key="4">
    <source>
        <dbReference type="Proteomes" id="UP001240777"/>
    </source>
</evidence>
<dbReference type="EMBL" id="JAUYZK010000005">
    <property type="protein sequence ID" value="MDP2539013.1"/>
    <property type="molecule type" value="Genomic_DNA"/>
</dbReference>
<dbReference type="AlphaFoldDB" id="A0AA90PYQ9"/>
<reference evidence="2 4" key="1">
    <citation type="submission" date="2023-07" db="EMBL/GenBank/DDBJ databases">
        <title>Unpublished Manusciprt.</title>
        <authorList>
            <person name="Aydin F."/>
            <person name="Tarhane S."/>
            <person name="Saticioglu I.B."/>
            <person name="Karakaya E."/>
            <person name="Abay S."/>
            <person name="Guran O."/>
            <person name="Bozkurt E."/>
            <person name="Uzum N."/>
            <person name="Olgun K."/>
            <person name="Jablonski D."/>
        </authorList>
    </citation>
    <scope>NUCLEOTIDE SEQUENCE</scope>
    <source>
        <strain evidence="4">faydin-H75</strain>
        <strain evidence="2">Faydin-H76</strain>
    </source>
</reference>
<comment type="caution">
    <text evidence="2">The sequence shown here is derived from an EMBL/GenBank/DDBJ whole genome shotgun (WGS) entry which is preliminary data.</text>
</comment>
<name>A0AA90PYQ9_9HELI</name>
<proteinExistence type="predicted"/>
<dbReference type="Proteomes" id="UP001177258">
    <property type="component" value="Unassembled WGS sequence"/>
</dbReference>
<gene>
    <name evidence="1" type="ORF">Q5I04_03605</name>
    <name evidence="2" type="ORF">Q5I06_04400</name>
</gene>
<reference evidence="1 3" key="3">
    <citation type="journal article" date="2024" name="Syst. Appl. Microbiol.">
        <title>Helicobacter cappadocius sp. nov., from lizards: The first psychrotrophic Helicobacter species.</title>
        <authorList>
            <person name="Aydin F."/>
            <person name="Tarhane S."/>
            <person name="Karakaya E."/>
            <person name="Abay S."/>
            <person name="Kayman T."/>
            <person name="Guran O."/>
            <person name="Bozkurt E."/>
            <person name="Uzum N."/>
            <person name="Avci A."/>
            <person name="Olgun K."/>
            <person name="Jablonski D."/>
            <person name="Guran C."/>
            <person name="Burcin Saticioglu I."/>
        </authorList>
    </citation>
    <scope>NUCLEOTIDE SEQUENCE [LARGE SCALE GENOMIC DNA]</scope>
    <source>
        <strain evidence="1">Faydin-H75</strain>
        <strain evidence="3">faydin-H76</strain>
    </source>
</reference>
<dbReference type="Proteomes" id="UP001240777">
    <property type="component" value="Unassembled WGS sequence"/>
</dbReference>
<dbReference type="EMBL" id="JAUPEV010000004">
    <property type="protein sequence ID" value="MDO7252998.1"/>
    <property type="molecule type" value="Genomic_DNA"/>
</dbReference>
<dbReference type="RefSeq" id="WP_305516840.1">
    <property type="nucleotide sequence ID" value="NZ_JAUPEV010000004.1"/>
</dbReference>
<evidence type="ECO:0000313" key="1">
    <source>
        <dbReference type="EMBL" id="MDO7252998.1"/>
    </source>
</evidence>
<sequence>MKKSISFSNSGKKSQNITEEQSFYSKPNFDVLLDIERMIQECEKILESKDAKAAQSLKAKILVDYEKYYYKAMNESLGKDIICEYDIYGQYHSDVLHIDRCYRLNHEKLFENLYILKTKITSLKKIFDKKPNIFL</sequence>
<reference evidence="1" key="2">
    <citation type="submission" date="2023-07" db="EMBL/GenBank/DDBJ databases">
        <authorList>
            <person name="Aydin F."/>
            <person name="Tarhane S."/>
            <person name="Saticioglu I.B."/>
            <person name="Karakaya E."/>
            <person name="Abay S."/>
            <person name="Guran O."/>
            <person name="Bozkurt E."/>
            <person name="Uzum N."/>
            <person name="Olgun K."/>
            <person name="Jablonski D."/>
        </authorList>
    </citation>
    <scope>NUCLEOTIDE SEQUENCE</scope>
    <source>
        <strain evidence="1">Faydin-H75</strain>
    </source>
</reference>